<dbReference type="PANTHER" id="PTHR10334">
    <property type="entry name" value="CYSTEINE-RICH SECRETORY PROTEIN-RELATED"/>
    <property type="match status" value="1"/>
</dbReference>
<evidence type="ECO:0000313" key="4">
    <source>
        <dbReference type="Proteomes" id="UP000030651"/>
    </source>
</evidence>
<evidence type="ECO:0000313" key="3">
    <source>
        <dbReference type="EMBL" id="ETS85910.1"/>
    </source>
</evidence>
<dbReference type="SMART" id="SM00198">
    <property type="entry name" value="SCP"/>
    <property type="match status" value="1"/>
</dbReference>
<dbReference type="InterPro" id="IPR014044">
    <property type="entry name" value="CAP_dom"/>
</dbReference>
<dbReference type="GeneID" id="19268948"/>
<dbReference type="eggNOG" id="KOG3017">
    <property type="taxonomic scope" value="Eukaryota"/>
</dbReference>
<dbReference type="Pfam" id="PF00188">
    <property type="entry name" value="CAP"/>
    <property type="match status" value="1"/>
</dbReference>
<dbReference type="InterPro" id="IPR001283">
    <property type="entry name" value="CRISP-related"/>
</dbReference>
<accession>W3XIR4</accession>
<feature type="chain" id="PRO_5004835130" description="SCP domain-containing protein" evidence="1">
    <location>
        <begin position="29"/>
        <end position="213"/>
    </location>
</feature>
<dbReference type="KEGG" id="pfy:PFICI_03935"/>
<sequence>MSSNNLQLSKLLLTALVLPLSFYSGSNASPVEDGHFEVGTPLLSVEISTREAAPEAVDHVQLESRATLTLDQNTGLTVQNNGRKSLNEVLLVWDDTLTAHAQQWANYLAQIDQLQHSTSSQRPGEGENLAYAWATNGIKYPQTQASQGWMAEKSSYNGEVIPQGNFNAYGHYTQCVWNTTTKIGMANATASNGGVYTVARYSPPGNYVGQKPY</sequence>
<dbReference type="InParanoid" id="W3XIR4"/>
<feature type="domain" description="SCP" evidence="2">
    <location>
        <begin position="70"/>
        <end position="209"/>
    </location>
</feature>
<proteinExistence type="predicted"/>
<dbReference type="PRINTS" id="PR00837">
    <property type="entry name" value="V5TPXLIKE"/>
</dbReference>
<feature type="signal peptide" evidence="1">
    <location>
        <begin position="1"/>
        <end position="28"/>
    </location>
</feature>
<dbReference type="EMBL" id="KI912110">
    <property type="protein sequence ID" value="ETS85910.1"/>
    <property type="molecule type" value="Genomic_DNA"/>
</dbReference>
<gene>
    <name evidence="3" type="ORF">PFICI_03935</name>
</gene>
<dbReference type="STRING" id="1229662.W3XIR4"/>
<dbReference type="SUPFAM" id="SSF55797">
    <property type="entry name" value="PR-1-like"/>
    <property type="match status" value="1"/>
</dbReference>
<keyword evidence="1" id="KW-0732">Signal</keyword>
<evidence type="ECO:0000259" key="2">
    <source>
        <dbReference type="SMART" id="SM00198"/>
    </source>
</evidence>
<reference evidence="4" key="1">
    <citation type="journal article" date="2015" name="BMC Genomics">
        <title>Genomic and transcriptomic analysis of the endophytic fungus Pestalotiopsis fici reveals its lifestyle and high potential for synthesis of natural products.</title>
        <authorList>
            <person name="Wang X."/>
            <person name="Zhang X."/>
            <person name="Liu L."/>
            <person name="Xiang M."/>
            <person name="Wang W."/>
            <person name="Sun X."/>
            <person name="Che Y."/>
            <person name="Guo L."/>
            <person name="Liu G."/>
            <person name="Guo L."/>
            <person name="Wang C."/>
            <person name="Yin W.B."/>
            <person name="Stadler M."/>
            <person name="Zhang X."/>
            <person name="Liu X."/>
        </authorList>
    </citation>
    <scope>NUCLEOTIDE SEQUENCE [LARGE SCALE GENOMIC DNA]</scope>
    <source>
        <strain evidence="4">W106-1 / CGMCC3.15140</strain>
    </source>
</reference>
<dbReference type="OrthoDB" id="43654at2759"/>
<dbReference type="InterPro" id="IPR035940">
    <property type="entry name" value="CAP_sf"/>
</dbReference>
<dbReference type="PRINTS" id="PR00838">
    <property type="entry name" value="V5ALLERGEN"/>
</dbReference>
<dbReference type="OMA" id="GPACGHY"/>
<dbReference type="Proteomes" id="UP000030651">
    <property type="component" value="Unassembled WGS sequence"/>
</dbReference>
<dbReference type="AlphaFoldDB" id="W3XIR4"/>
<dbReference type="HOGENOM" id="CLU_035730_9_3_1"/>
<evidence type="ECO:0000256" key="1">
    <source>
        <dbReference type="SAM" id="SignalP"/>
    </source>
</evidence>
<keyword evidence="4" id="KW-1185">Reference proteome</keyword>
<dbReference type="RefSeq" id="XP_007830707.1">
    <property type="nucleotide sequence ID" value="XM_007832516.1"/>
</dbReference>
<dbReference type="InterPro" id="IPR002413">
    <property type="entry name" value="V5_allergen-like"/>
</dbReference>
<dbReference type="Gene3D" id="3.40.33.10">
    <property type="entry name" value="CAP"/>
    <property type="match status" value="1"/>
</dbReference>
<name>W3XIR4_PESFW</name>
<protein>
    <recommendedName>
        <fullName evidence="2">SCP domain-containing protein</fullName>
    </recommendedName>
</protein>
<organism evidence="3 4">
    <name type="scientific">Pestalotiopsis fici (strain W106-1 / CGMCC3.15140)</name>
    <dbReference type="NCBI Taxonomy" id="1229662"/>
    <lineage>
        <taxon>Eukaryota</taxon>
        <taxon>Fungi</taxon>
        <taxon>Dikarya</taxon>
        <taxon>Ascomycota</taxon>
        <taxon>Pezizomycotina</taxon>
        <taxon>Sordariomycetes</taxon>
        <taxon>Xylariomycetidae</taxon>
        <taxon>Amphisphaeriales</taxon>
        <taxon>Sporocadaceae</taxon>
        <taxon>Pestalotiopsis</taxon>
    </lineage>
</organism>